<dbReference type="PROSITE" id="PS00076">
    <property type="entry name" value="PYRIDINE_REDOX_1"/>
    <property type="match status" value="1"/>
</dbReference>
<evidence type="ECO:0000256" key="1">
    <source>
        <dbReference type="ARBA" id="ARBA00007532"/>
    </source>
</evidence>
<dbReference type="InterPro" id="IPR050151">
    <property type="entry name" value="Class-I_Pyr_Nuc-Dis_Oxidored"/>
</dbReference>
<feature type="domain" description="FAD/NAD(P)-binding" evidence="13">
    <location>
        <begin position="5"/>
        <end position="329"/>
    </location>
</feature>
<comment type="cofactor">
    <cofactor evidence="11">
        <name>FAD</name>
        <dbReference type="ChEBI" id="CHEBI:57692"/>
    </cofactor>
    <text evidence="11">Binds 1 FAD per subunit.</text>
</comment>
<name>A0ABY8MJK5_9SPIO</name>
<dbReference type="EMBL" id="CP123443">
    <property type="protein sequence ID" value="WGK69986.1"/>
    <property type="molecule type" value="Genomic_DNA"/>
</dbReference>
<reference evidence="14 15" key="1">
    <citation type="submission" date="2023-04" db="EMBL/GenBank/DDBJ databases">
        <title>Spirochaete genome identified in red abalone sample constitutes a novel genus.</title>
        <authorList>
            <person name="Sharma S.P."/>
            <person name="Purcell C.M."/>
            <person name="Hyde J.R."/>
            <person name="Severin A.J."/>
        </authorList>
    </citation>
    <scope>NUCLEOTIDE SEQUENCE [LARGE SCALE GENOMIC DNA]</scope>
    <source>
        <strain evidence="14 15">SP-2023</strain>
    </source>
</reference>
<dbReference type="InterPro" id="IPR001100">
    <property type="entry name" value="Pyr_nuc-diS_OxRdtase"/>
</dbReference>
<dbReference type="SUPFAM" id="SSF55424">
    <property type="entry name" value="FAD/NAD-linked reductases, dimerisation (C-terminal) domain"/>
    <property type="match status" value="1"/>
</dbReference>
<dbReference type="PRINTS" id="PR00368">
    <property type="entry name" value="FADPNR"/>
</dbReference>
<dbReference type="GO" id="GO:0004148">
    <property type="term" value="F:dihydrolipoyl dehydrogenase (NADH) activity"/>
    <property type="evidence" value="ECO:0007669"/>
    <property type="project" value="UniProtKB-EC"/>
</dbReference>
<evidence type="ECO:0000313" key="14">
    <source>
        <dbReference type="EMBL" id="WGK69986.1"/>
    </source>
</evidence>
<dbReference type="SUPFAM" id="SSF51905">
    <property type="entry name" value="FAD/NAD(P)-binding domain"/>
    <property type="match status" value="1"/>
</dbReference>
<dbReference type="Gene3D" id="3.30.390.30">
    <property type="match status" value="1"/>
</dbReference>
<evidence type="ECO:0000259" key="12">
    <source>
        <dbReference type="Pfam" id="PF02852"/>
    </source>
</evidence>
<keyword evidence="5 11" id="KW-0274">FAD</keyword>
<dbReference type="InterPro" id="IPR006258">
    <property type="entry name" value="Lipoamide_DH"/>
</dbReference>
<dbReference type="EC" id="1.8.1.4" evidence="2 11"/>
<dbReference type="InterPro" id="IPR016156">
    <property type="entry name" value="FAD/NAD-linked_Rdtase_dimer_sf"/>
</dbReference>
<dbReference type="Proteomes" id="UP001228690">
    <property type="component" value="Chromosome"/>
</dbReference>
<keyword evidence="6 11" id="KW-0560">Oxidoreductase</keyword>
<feature type="domain" description="Pyridine nucleotide-disulphide oxidoreductase dimerisation" evidence="12">
    <location>
        <begin position="348"/>
        <end position="453"/>
    </location>
</feature>
<dbReference type="Pfam" id="PF07992">
    <property type="entry name" value="Pyr_redox_2"/>
    <property type="match status" value="1"/>
</dbReference>
<evidence type="ECO:0000256" key="3">
    <source>
        <dbReference type="ARBA" id="ARBA00016961"/>
    </source>
</evidence>
<keyword evidence="15" id="KW-1185">Reference proteome</keyword>
<dbReference type="InterPro" id="IPR004099">
    <property type="entry name" value="Pyr_nucl-diS_OxRdtase_dimer"/>
</dbReference>
<gene>
    <name evidence="14" type="primary">lpdA</name>
    <name evidence="14" type="ORF">P0082_03765</name>
</gene>
<dbReference type="RefSeq" id="WP_326928191.1">
    <property type="nucleotide sequence ID" value="NZ_CP123443.1"/>
</dbReference>
<comment type="similarity">
    <text evidence="1 11">Belongs to the class-I pyridine nucleotide-disulfide oxidoreductase family.</text>
</comment>
<keyword evidence="8" id="KW-1015">Disulfide bond</keyword>
<keyword evidence="9 11" id="KW-0676">Redox-active center</keyword>
<proteinExistence type="inferred from homology"/>
<dbReference type="Gene3D" id="3.50.50.60">
    <property type="entry name" value="FAD/NAD(P)-binding domain"/>
    <property type="match status" value="2"/>
</dbReference>
<protein>
    <recommendedName>
        <fullName evidence="3 11">Dihydrolipoyl dehydrogenase</fullName>
        <ecNumber evidence="2 11">1.8.1.4</ecNumber>
    </recommendedName>
</protein>
<dbReference type="PRINTS" id="PR00411">
    <property type="entry name" value="PNDRDTASEI"/>
</dbReference>
<evidence type="ECO:0000256" key="2">
    <source>
        <dbReference type="ARBA" id="ARBA00012608"/>
    </source>
</evidence>
<evidence type="ECO:0000256" key="7">
    <source>
        <dbReference type="ARBA" id="ARBA00023027"/>
    </source>
</evidence>
<evidence type="ECO:0000256" key="5">
    <source>
        <dbReference type="ARBA" id="ARBA00022827"/>
    </source>
</evidence>
<dbReference type="PANTHER" id="PTHR22912">
    <property type="entry name" value="DISULFIDE OXIDOREDUCTASE"/>
    <property type="match status" value="1"/>
</dbReference>
<dbReference type="Pfam" id="PF02852">
    <property type="entry name" value="Pyr_redox_dim"/>
    <property type="match status" value="1"/>
</dbReference>
<evidence type="ECO:0000256" key="4">
    <source>
        <dbReference type="ARBA" id="ARBA00022630"/>
    </source>
</evidence>
<dbReference type="InterPro" id="IPR036188">
    <property type="entry name" value="FAD/NAD-bd_sf"/>
</dbReference>
<evidence type="ECO:0000256" key="6">
    <source>
        <dbReference type="ARBA" id="ARBA00023002"/>
    </source>
</evidence>
<keyword evidence="4 11" id="KW-0285">Flavoprotein</keyword>
<dbReference type="PANTHER" id="PTHR22912:SF160">
    <property type="entry name" value="DIHYDROLIPOYL DEHYDROGENASE"/>
    <property type="match status" value="1"/>
</dbReference>
<evidence type="ECO:0000256" key="10">
    <source>
        <dbReference type="ARBA" id="ARBA00049187"/>
    </source>
</evidence>
<dbReference type="NCBIfam" id="TIGR01350">
    <property type="entry name" value="lipoamide_DH"/>
    <property type="match status" value="1"/>
</dbReference>
<comment type="catalytic activity">
    <reaction evidence="10 11">
        <text>N(6)-[(R)-dihydrolipoyl]-L-lysyl-[protein] + NAD(+) = N(6)-[(R)-lipoyl]-L-lysyl-[protein] + NADH + H(+)</text>
        <dbReference type="Rhea" id="RHEA:15045"/>
        <dbReference type="Rhea" id="RHEA-COMP:10474"/>
        <dbReference type="Rhea" id="RHEA-COMP:10475"/>
        <dbReference type="ChEBI" id="CHEBI:15378"/>
        <dbReference type="ChEBI" id="CHEBI:57540"/>
        <dbReference type="ChEBI" id="CHEBI:57945"/>
        <dbReference type="ChEBI" id="CHEBI:83099"/>
        <dbReference type="ChEBI" id="CHEBI:83100"/>
        <dbReference type="EC" id="1.8.1.4"/>
    </reaction>
</comment>
<organism evidence="14 15">
    <name type="scientific">Candidatus Haliotispira prima</name>
    <dbReference type="NCBI Taxonomy" id="3034016"/>
    <lineage>
        <taxon>Bacteria</taxon>
        <taxon>Pseudomonadati</taxon>
        <taxon>Spirochaetota</taxon>
        <taxon>Spirochaetia</taxon>
        <taxon>Spirochaetales</taxon>
        <taxon>Spirochaetaceae</taxon>
        <taxon>Candidatus Haliotispira</taxon>
    </lineage>
</organism>
<dbReference type="InterPro" id="IPR023753">
    <property type="entry name" value="FAD/NAD-binding_dom"/>
</dbReference>
<evidence type="ECO:0000256" key="8">
    <source>
        <dbReference type="ARBA" id="ARBA00023157"/>
    </source>
</evidence>
<dbReference type="InterPro" id="IPR012999">
    <property type="entry name" value="Pyr_OxRdtase_I_AS"/>
</dbReference>
<evidence type="ECO:0000256" key="11">
    <source>
        <dbReference type="RuleBase" id="RU003692"/>
    </source>
</evidence>
<dbReference type="PIRSF" id="PIRSF000350">
    <property type="entry name" value="Mercury_reductase_MerA"/>
    <property type="match status" value="1"/>
</dbReference>
<evidence type="ECO:0000313" key="15">
    <source>
        <dbReference type="Proteomes" id="UP001228690"/>
    </source>
</evidence>
<sequence>MERWDLVVVGGGPGGYNAAFRAADLGKKVAIIEKYNSLGGVCLNVGCIPSKSLLHVSEGLHAVKELKEMGFEVEVKNIDKSLDKVRAYRDSVMNKLTNGLSMLAKQRKVTHIEGVATFKDDHTFSVRPHKGAGEEFDVAFDNCILAIGSRPVQIPSFPNDDPRLIDSTGALKVEDVPKKLLIVGGGIIGLEMAEVYQALGSEITIVELMDHIIPPADKDLTDPLMKRFESFSTIYLKTKVTHIVAKPKGLEVSFEGAACNETRLFDKVLVAVGRRPNGDLLNAGTVGVQVDDKGFIAVDAQQRTNVPHIFAIGDVVGQPMLAHKAAHEGHVAAETVAGLKSAFAPMGIPSVAYTTPEIAWAGVTEKEAREKGLKYTKGVFPWAASGRAISMQAGDGKVKLLFDEETHRIIGGGIVGLHAGDLISEIMLAIELGADMVDLGKTIHPHPTLGETLGFAAEVAHGSITEIYVPKKK</sequence>
<accession>A0ABY8MJK5</accession>
<comment type="miscellaneous">
    <text evidence="11">The active site is a redox-active disulfide bond.</text>
</comment>
<evidence type="ECO:0000256" key="9">
    <source>
        <dbReference type="ARBA" id="ARBA00023284"/>
    </source>
</evidence>
<evidence type="ECO:0000259" key="13">
    <source>
        <dbReference type="Pfam" id="PF07992"/>
    </source>
</evidence>
<keyword evidence="7 11" id="KW-0520">NAD</keyword>